<dbReference type="PANTHER" id="PTHR43767:SF8">
    <property type="entry name" value="LONG-CHAIN-FATTY-ACID--COA LIGASE"/>
    <property type="match status" value="1"/>
</dbReference>
<dbReference type="EMBL" id="LHPH01000001">
    <property type="protein sequence ID" value="KPH65573.1"/>
    <property type="molecule type" value="Genomic_DNA"/>
</dbReference>
<dbReference type="OrthoDB" id="9803968at2"/>
<reference evidence="3 4" key="1">
    <citation type="submission" date="2015-08" db="EMBL/GenBank/DDBJ databases">
        <title>Draft Genome Sequence of Pseudoalteromonas porphyrae UCD-SED14.</title>
        <authorList>
            <person name="Coil D.A."/>
            <person name="Jospin G."/>
            <person name="Lee R.D."/>
            <person name="Eisen J.A."/>
        </authorList>
    </citation>
    <scope>NUCLEOTIDE SEQUENCE [LARGE SCALE GENOMIC DNA]</scope>
    <source>
        <strain evidence="3 4">UCD-SED14</strain>
    </source>
</reference>
<evidence type="ECO:0000256" key="1">
    <source>
        <dbReference type="ARBA" id="ARBA00022598"/>
    </source>
</evidence>
<protein>
    <submittedName>
        <fullName evidence="3">Long-chain fatty acid--CoA ligase</fullName>
    </submittedName>
</protein>
<dbReference type="Gene3D" id="3.30.300.30">
    <property type="match status" value="1"/>
</dbReference>
<evidence type="ECO:0000259" key="2">
    <source>
        <dbReference type="Pfam" id="PF00501"/>
    </source>
</evidence>
<gene>
    <name evidence="3" type="ORF">ADS77_01175</name>
</gene>
<dbReference type="InterPro" id="IPR050237">
    <property type="entry name" value="ATP-dep_AMP-bd_enzyme"/>
</dbReference>
<dbReference type="RefSeq" id="WP_054452472.1">
    <property type="nucleotide sequence ID" value="NZ_LHPH01000001.1"/>
</dbReference>
<dbReference type="GO" id="GO:0016874">
    <property type="term" value="F:ligase activity"/>
    <property type="evidence" value="ECO:0007669"/>
    <property type="project" value="UniProtKB-KW"/>
</dbReference>
<evidence type="ECO:0000313" key="3">
    <source>
        <dbReference type="EMBL" id="KPH65573.1"/>
    </source>
</evidence>
<dbReference type="PATRIC" id="fig|187330.3.peg.244"/>
<sequence length="494" mass="54774">MNWLNMLPHHAQQTVLVSHDEQETTFTKAELNDEAIKLGELLATLKGHGIAYQVDNNPAWLVIDSVISELRQVAIPLPLFFSTQQVQHSLVSSGADILITSQVYNADNAQFIASIKICQRYELFIYQLQNVACVKYFDDTHKITFTSGSTGNPKGVCLSLASQLQVATSLHQKIAVEQPKHLCLLPLPVLLENVAGVYAPLLAGGCVHLMALEKLGFSGSQLANPEQLIAAIDQVQPNTLILVPELLSCLISFVKQGWQAPRSLKFIAVGGAVVSSEVIRLARKLGLPVYQGYGLSEAASVVSLNTHNDDLLISAGRVLPHLETRIDNGQLYIKGPLFLGYLGQSARDQNQWYATGDLVIKQQGRLHIKGRLKNQIITSFGRNISAEWPESLLLSHSDILQAVVIGESQPYLCALIYVNEDMNDDQLKQHIDTVNQQLPDYAKIKRWYRLNVALSYKAGLLTSNNKPKREAIHNKYNQQIARLYESNLSTEDLL</sequence>
<keyword evidence="1 3" id="KW-0436">Ligase</keyword>
<dbReference type="Gene3D" id="3.40.50.12780">
    <property type="entry name" value="N-terminal domain of ligase-like"/>
    <property type="match status" value="1"/>
</dbReference>
<dbReference type="InterPro" id="IPR042099">
    <property type="entry name" value="ANL_N_sf"/>
</dbReference>
<organism evidence="3 4">
    <name type="scientific">Pseudoalteromonas porphyrae</name>
    <dbReference type="NCBI Taxonomy" id="187330"/>
    <lineage>
        <taxon>Bacteria</taxon>
        <taxon>Pseudomonadati</taxon>
        <taxon>Pseudomonadota</taxon>
        <taxon>Gammaproteobacteria</taxon>
        <taxon>Alteromonadales</taxon>
        <taxon>Pseudoalteromonadaceae</taxon>
        <taxon>Pseudoalteromonas</taxon>
    </lineage>
</organism>
<feature type="domain" description="AMP-dependent synthetase/ligase" evidence="2">
    <location>
        <begin position="11"/>
        <end position="342"/>
    </location>
</feature>
<dbReference type="PROSITE" id="PS00455">
    <property type="entry name" value="AMP_BINDING"/>
    <property type="match status" value="1"/>
</dbReference>
<dbReference type="SUPFAM" id="SSF56801">
    <property type="entry name" value="Acetyl-CoA synthetase-like"/>
    <property type="match status" value="1"/>
</dbReference>
<evidence type="ECO:0000313" key="4">
    <source>
        <dbReference type="Proteomes" id="UP000037848"/>
    </source>
</evidence>
<dbReference type="InterPro" id="IPR045851">
    <property type="entry name" value="AMP-bd_C_sf"/>
</dbReference>
<dbReference type="InterPro" id="IPR020845">
    <property type="entry name" value="AMP-binding_CS"/>
</dbReference>
<comment type="caution">
    <text evidence="3">The sequence shown here is derived from an EMBL/GenBank/DDBJ whole genome shotgun (WGS) entry which is preliminary data.</text>
</comment>
<keyword evidence="4" id="KW-1185">Reference proteome</keyword>
<dbReference type="Proteomes" id="UP000037848">
    <property type="component" value="Unassembled WGS sequence"/>
</dbReference>
<dbReference type="PANTHER" id="PTHR43767">
    <property type="entry name" value="LONG-CHAIN-FATTY-ACID--COA LIGASE"/>
    <property type="match status" value="1"/>
</dbReference>
<dbReference type="AlphaFoldDB" id="A0A0N1EP52"/>
<dbReference type="Pfam" id="PF23562">
    <property type="entry name" value="AMP-binding_C_3"/>
    <property type="match status" value="1"/>
</dbReference>
<dbReference type="InterPro" id="IPR000873">
    <property type="entry name" value="AMP-dep_synth/lig_dom"/>
</dbReference>
<dbReference type="Pfam" id="PF00501">
    <property type="entry name" value="AMP-binding"/>
    <property type="match status" value="1"/>
</dbReference>
<proteinExistence type="predicted"/>
<name>A0A0N1EP52_9GAMM</name>
<accession>A0A0N1EP52</accession>